<keyword evidence="2 3" id="KW-0560">Oxidoreductase</keyword>
<dbReference type="PROSITE" id="PS00670">
    <property type="entry name" value="D_2_HYDROXYACID_DH_2"/>
    <property type="match status" value="1"/>
</dbReference>
<dbReference type="InterPro" id="IPR029753">
    <property type="entry name" value="D-isomer_DH_CS"/>
</dbReference>
<dbReference type="Pfam" id="PF02826">
    <property type="entry name" value="2-Hacid_dh_C"/>
    <property type="match status" value="1"/>
</dbReference>
<dbReference type="InterPro" id="IPR036291">
    <property type="entry name" value="NAD(P)-bd_dom_sf"/>
</dbReference>
<dbReference type="InterPro" id="IPR006140">
    <property type="entry name" value="D-isomer_DH_NAD-bd"/>
</dbReference>
<evidence type="ECO:0000256" key="2">
    <source>
        <dbReference type="ARBA" id="ARBA00023002"/>
    </source>
</evidence>
<dbReference type="SUPFAM" id="SSF51735">
    <property type="entry name" value="NAD(P)-binding Rossmann-fold domains"/>
    <property type="match status" value="1"/>
</dbReference>
<evidence type="ECO:0000313" key="7">
    <source>
        <dbReference type="Proteomes" id="UP000095023"/>
    </source>
</evidence>
<comment type="similarity">
    <text evidence="1 3">Belongs to the D-isomer specific 2-hydroxyacid dehydrogenase family.</text>
</comment>
<dbReference type="InterPro" id="IPR029752">
    <property type="entry name" value="D-isomer_DH_CS1"/>
</dbReference>
<dbReference type="GO" id="GO:0051287">
    <property type="term" value="F:NAD binding"/>
    <property type="evidence" value="ECO:0007669"/>
    <property type="project" value="InterPro"/>
</dbReference>
<evidence type="ECO:0000256" key="1">
    <source>
        <dbReference type="ARBA" id="ARBA00005854"/>
    </source>
</evidence>
<evidence type="ECO:0008006" key="8">
    <source>
        <dbReference type="Google" id="ProtNLM"/>
    </source>
</evidence>
<dbReference type="InterPro" id="IPR006139">
    <property type="entry name" value="D-isomer_2_OHA_DH_cat_dom"/>
</dbReference>
<dbReference type="GO" id="GO:0030267">
    <property type="term" value="F:glyoxylate reductase (NADPH) activity"/>
    <property type="evidence" value="ECO:0007669"/>
    <property type="project" value="TreeGrafter"/>
</dbReference>
<name>A0A1E4TIG9_9ASCO</name>
<dbReference type="GO" id="GO:0016618">
    <property type="term" value="F:hydroxypyruvate reductase [NAD(P)H] activity"/>
    <property type="evidence" value="ECO:0007669"/>
    <property type="project" value="TreeGrafter"/>
</dbReference>
<reference evidence="7" key="1">
    <citation type="submission" date="2016-02" db="EMBL/GenBank/DDBJ databases">
        <title>Comparative genomics of biotechnologically important yeasts.</title>
        <authorList>
            <consortium name="DOE Joint Genome Institute"/>
            <person name="Riley R."/>
            <person name="Haridas S."/>
            <person name="Wolfe K.H."/>
            <person name="Lopes M.R."/>
            <person name="Hittinger C.T."/>
            <person name="Goker M."/>
            <person name="Salamov A."/>
            <person name="Wisecaver J."/>
            <person name="Long T.M."/>
            <person name="Aerts A.L."/>
            <person name="Barry K."/>
            <person name="Choi C."/>
            <person name="Clum A."/>
            <person name="Coughlan A.Y."/>
            <person name="Deshpande S."/>
            <person name="Douglass A.P."/>
            <person name="Hanson S.J."/>
            <person name="Klenk H.-P."/>
            <person name="Labutti K."/>
            <person name="Lapidus A."/>
            <person name="Lindquist E."/>
            <person name="Lipzen A."/>
            <person name="Meier-Kolthoff J.P."/>
            <person name="Ohm R.A."/>
            <person name="Otillar R.P."/>
            <person name="Pangilinan J."/>
            <person name="Peng Y."/>
            <person name="Rokas A."/>
            <person name="Rosa C.A."/>
            <person name="Scheuner C."/>
            <person name="Sibirny A.A."/>
            <person name="Slot J.C."/>
            <person name="Stielow J.B."/>
            <person name="Sun H."/>
            <person name="Kurtzman C.P."/>
            <person name="Blackwell M."/>
            <person name="Jeffries T.W."/>
            <person name="Grigoriev I.V."/>
        </authorList>
    </citation>
    <scope>NUCLEOTIDE SEQUENCE [LARGE SCALE GENOMIC DNA]</scope>
    <source>
        <strain evidence="7">NRRL Y-17796</strain>
    </source>
</reference>
<dbReference type="InterPro" id="IPR050223">
    <property type="entry name" value="D-isomer_2-hydroxyacid_DH"/>
</dbReference>
<dbReference type="PROSITE" id="PS00671">
    <property type="entry name" value="D_2_HYDROXYACID_DH_3"/>
    <property type="match status" value="1"/>
</dbReference>
<organism evidence="6 7">
    <name type="scientific">Tortispora caseinolytica NRRL Y-17796</name>
    <dbReference type="NCBI Taxonomy" id="767744"/>
    <lineage>
        <taxon>Eukaryota</taxon>
        <taxon>Fungi</taxon>
        <taxon>Dikarya</taxon>
        <taxon>Ascomycota</taxon>
        <taxon>Saccharomycotina</taxon>
        <taxon>Trigonopsidomycetes</taxon>
        <taxon>Trigonopsidales</taxon>
        <taxon>Trigonopsidaceae</taxon>
        <taxon>Tortispora</taxon>
    </lineage>
</organism>
<dbReference type="AlphaFoldDB" id="A0A1E4TIG9"/>
<dbReference type="PANTHER" id="PTHR10996:SF257">
    <property type="entry name" value="GLYOXYLATE REDUCTASE 1"/>
    <property type="match status" value="1"/>
</dbReference>
<dbReference type="CDD" id="cd12168">
    <property type="entry name" value="Mand_dh_like"/>
    <property type="match status" value="1"/>
</dbReference>
<dbReference type="Gene3D" id="3.40.50.720">
    <property type="entry name" value="NAD(P)-binding Rossmann-like Domain"/>
    <property type="match status" value="2"/>
</dbReference>
<keyword evidence="7" id="KW-1185">Reference proteome</keyword>
<evidence type="ECO:0000256" key="3">
    <source>
        <dbReference type="RuleBase" id="RU003719"/>
    </source>
</evidence>
<evidence type="ECO:0000259" key="5">
    <source>
        <dbReference type="Pfam" id="PF02826"/>
    </source>
</evidence>
<feature type="domain" description="D-isomer specific 2-hydroxyacid dehydrogenase catalytic" evidence="4">
    <location>
        <begin position="67"/>
        <end position="326"/>
    </location>
</feature>
<sequence length="330" mass="35915">MSKPVALLLGTLDHAKAKWDELASVAELKELNSGSREQFISDLDAGVYNDVVAILHTYPSQNFTGLFDKELIDHFPPSLKFIAHHGAGYDQIDVDACTAKGILVANTPTAVDNATANVALQLMLGALRRAYIPETELRKGKFRGATPLGHDPEGKTIGILGMGGIGEAFAKRCSCFDDVRIIYHNRNRKPDSEARIGAKYVSLDELLAESDIISVHLPLNKNTRHFLGPAEFAKMKDGAIIVNTARGAVIDESAMFEALNSGKLFSVGLDVFEKEPEIHPGLIEHPNAYLLPHIGTATYETQYNMDALVVSNIESALKNGKLLTVVPEQK</sequence>
<dbReference type="OrthoDB" id="9991913at2759"/>
<protein>
    <recommendedName>
        <fullName evidence="8">Glyoxylate reductase</fullName>
    </recommendedName>
</protein>
<gene>
    <name evidence="6" type="ORF">CANCADRAFT_72592</name>
</gene>
<dbReference type="GO" id="GO:0005829">
    <property type="term" value="C:cytosol"/>
    <property type="evidence" value="ECO:0007669"/>
    <property type="project" value="TreeGrafter"/>
</dbReference>
<dbReference type="FunFam" id="3.40.50.720:FF:000026">
    <property type="entry name" value="Glyoxylate/hydroxypyruvate reductase B"/>
    <property type="match status" value="1"/>
</dbReference>
<dbReference type="Proteomes" id="UP000095023">
    <property type="component" value="Unassembled WGS sequence"/>
</dbReference>
<feature type="domain" description="D-isomer specific 2-hydroxyacid dehydrogenase NAD-binding" evidence="5">
    <location>
        <begin position="121"/>
        <end position="295"/>
    </location>
</feature>
<evidence type="ECO:0000313" key="6">
    <source>
        <dbReference type="EMBL" id="ODV91545.1"/>
    </source>
</evidence>
<dbReference type="SUPFAM" id="SSF52283">
    <property type="entry name" value="Formate/glycerate dehydrogenase catalytic domain-like"/>
    <property type="match status" value="1"/>
</dbReference>
<dbReference type="PROSITE" id="PS00065">
    <property type="entry name" value="D_2_HYDROXYACID_DH_1"/>
    <property type="match status" value="1"/>
</dbReference>
<dbReference type="PANTHER" id="PTHR10996">
    <property type="entry name" value="2-HYDROXYACID DEHYDROGENASE-RELATED"/>
    <property type="match status" value="1"/>
</dbReference>
<dbReference type="EMBL" id="KV453841">
    <property type="protein sequence ID" value="ODV91545.1"/>
    <property type="molecule type" value="Genomic_DNA"/>
</dbReference>
<dbReference type="Pfam" id="PF00389">
    <property type="entry name" value="2-Hacid_dh"/>
    <property type="match status" value="1"/>
</dbReference>
<accession>A0A1E4TIG9</accession>
<evidence type="ECO:0000259" key="4">
    <source>
        <dbReference type="Pfam" id="PF00389"/>
    </source>
</evidence>
<proteinExistence type="inferred from homology"/>